<comment type="caution">
    <text evidence="2">The sequence shown here is derived from an EMBL/GenBank/DDBJ whole genome shotgun (WGS) entry which is preliminary data.</text>
</comment>
<evidence type="ECO:0000256" key="1">
    <source>
        <dbReference type="SAM" id="MobiDB-lite"/>
    </source>
</evidence>
<dbReference type="Proteomes" id="UP000318681">
    <property type="component" value="Unassembled WGS sequence"/>
</dbReference>
<evidence type="ECO:0000313" key="3">
    <source>
        <dbReference type="Proteomes" id="UP000318681"/>
    </source>
</evidence>
<evidence type="ECO:0000313" key="2">
    <source>
        <dbReference type="EMBL" id="TVV71643.1"/>
    </source>
</evidence>
<gene>
    <name evidence="2" type="ORF">FOY91_16330</name>
</gene>
<reference evidence="2 3" key="1">
    <citation type="submission" date="2019-07" db="EMBL/GenBank/DDBJ databases">
        <title>Sphingomonas solaris sp. nov., isolated from a solar panel from Boston, Massachusetts.</title>
        <authorList>
            <person name="Tanner K."/>
            <person name="Pascual J."/>
            <person name="Mancuso C."/>
            <person name="Pereto J."/>
            <person name="Khalil A."/>
            <person name="Vilanova C."/>
        </authorList>
    </citation>
    <scope>NUCLEOTIDE SEQUENCE [LARGE SCALE GENOMIC DNA]</scope>
    <source>
        <strain evidence="2 3">R4DWN</strain>
    </source>
</reference>
<dbReference type="AlphaFoldDB" id="A0A558QWW0"/>
<protein>
    <submittedName>
        <fullName evidence="2">Uncharacterized protein</fullName>
    </submittedName>
</protein>
<proteinExistence type="predicted"/>
<dbReference type="EMBL" id="VNIM01000082">
    <property type="protein sequence ID" value="TVV71643.1"/>
    <property type="molecule type" value="Genomic_DNA"/>
</dbReference>
<dbReference type="RefSeq" id="WP_145154293.1">
    <property type="nucleotide sequence ID" value="NZ_VNIM01000082.1"/>
</dbReference>
<sequence>MDVAAEHRARAAQDRARAAAAVLPNVRALHLRAAETWDEMARQTDYGSKCAATNKAAKDADDARGSGRS</sequence>
<accession>A0A558QWW0</accession>
<organism evidence="2 3">
    <name type="scientific">Alterirhizorhabdus solaris</name>
    <dbReference type="NCBI Taxonomy" id="2529389"/>
    <lineage>
        <taxon>Bacteria</taxon>
        <taxon>Pseudomonadati</taxon>
        <taxon>Pseudomonadota</taxon>
        <taxon>Alphaproteobacteria</taxon>
        <taxon>Sphingomonadales</taxon>
        <taxon>Rhizorhabdaceae</taxon>
        <taxon>Alterirhizorhabdus</taxon>
    </lineage>
</organism>
<name>A0A558QWW0_9SPHN</name>
<feature type="region of interest" description="Disordered" evidence="1">
    <location>
        <begin position="46"/>
        <end position="69"/>
    </location>
</feature>
<feature type="compositionally biased region" description="Basic and acidic residues" evidence="1">
    <location>
        <begin position="56"/>
        <end position="69"/>
    </location>
</feature>
<keyword evidence="3" id="KW-1185">Reference proteome</keyword>